<dbReference type="Gene3D" id="3.10.310.70">
    <property type="match status" value="1"/>
</dbReference>
<evidence type="ECO:0000256" key="1">
    <source>
        <dbReference type="SAM" id="SignalP"/>
    </source>
</evidence>
<dbReference type="InterPro" id="IPR013108">
    <property type="entry name" value="Amidohydro_3"/>
</dbReference>
<dbReference type="InterPro" id="IPR033932">
    <property type="entry name" value="YtcJ-like"/>
</dbReference>
<sequence>MKLRCYCCGRFPIAAGLMAQSFSAGALAAPGTAADTAAPANAPAGYYFHNGDILPMTGRDNRLECLLVIEDTIVFAGQARDCPPLPPGIASVDLKGACLIPGMIDAHAHVVGAAFNALSTDLSPAIATATQPYTIDRVIEILQVEVDKVNADPKLPRWVLAVGFDPSQLATWVNLTVQQFNRLIGAEDIGIIVQAGSGHLSFVNQTTLTWAGIDASTQDPSGGYIGRAPDGTPTGILVEMPAQLLIKNAFEKHGQPAIFGNPFKLAQGIATHLGEALACGLTTLNDPAIGISYGYELEMALIAYARAAAPAVPRMASGIYLNEWDTDPTHRPAAFARGPDFTNPMFVVQAVKLFSDGSNQGVTGLQSQDYTAWALERTQDYSAKHPRGNADATTADLTGLMQTALGYNWQIMVHANGDQAVANVIAAYDSALAGTPDDRRHRIEHCSLATTDDLDAMVRLRLSPSFLIGHVTGWGDVLTQLLGPDRILLLDRCQSALAKGLNISLHSDNPVTPLGPLRMVQDAVTRLTVQQGTLINRAECLSPYDALHAVTAGPAWQCHIDHMVGTLEVGKLADLVVLGASPLTVAPTAIAAIPVQQVYVAGRQAVGA</sequence>
<keyword evidence="4" id="KW-1185">Reference proteome</keyword>
<reference evidence="3" key="1">
    <citation type="journal article" date="2014" name="Int. J. Syst. Evol. Microbiol.">
        <title>Complete genome sequence of Corynebacterium casei LMG S-19264T (=DSM 44701T), isolated from a smear-ripened cheese.</title>
        <authorList>
            <consortium name="US DOE Joint Genome Institute (JGI-PGF)"/>
            <person name="Walter F."/>
            <person name="Albersmeier A."/>
            <person name="Kalinowski J."/>
            <person name="Ruckert C."/>
        </authorList>
    </citation>
    <scope>NUCLEOTIDE SEQUENCE</scope>
    <source>
        <strain evidence="3">CCM 7897</strain>
    </source>
</reference>
<dbReference type="PANTHER" id="PTHR22642">
    <property type="entry name" value="IMIDAZOLONEPROPIONASE"/>
    <property type="match status" value="1"/>
</dbReference>
<dbReference type="InterPro" id="IPR032466">
    <property type="entry name" value="Metal_Hydrolase"/>
</dbReference>
<dbReference type="PANTHER" id="PTHR22642:SF2">
    <property type="entry name" value="PROTEIN LONG AFTER FAR-RED 3"/>
    <property type="match status" value="1"/>
</dbReference>
<name>A0A917BMP8_9HYPH</name>
<dbReference type="Gene3D" id="2.30.40.10">
    <property type="entry name" value="Urease, subunit C, domain 1"/>
    <property type="match status" value="1"/>
</dbReference>
<dbReference type="Proteomes" id="UP000606044">
    <property type="component" value="Unassembled WGS sequence"/>
</dbReference>
<dbReference type="AlphaFoldDB" id="A0A917BMP8"/>
<protein>
    <recommendedName>
        <fullName evidence="2">Amidohydrolase 3 domain-containing protein</fullName>
    </recommendedName>
</protein>
<comment type="caution">
    <text evidence="3">The sequence shown here is derived from an EMBL/GenBank/DDBJ whole genome shotgun (WGS) entry which is preliminary data.</text>
</comment>
<organism evidence="3 4">
    <name type="scientific">Azorhizobium oxalatiphilum</name>
    <dbReference type="NCBI Taxonomy" id="980631"/>
    <lineage>
        <taxon>Bacteria</taxon>
        <taxon>Pseudomonadati</taxon>
        <taxon>Pseudomonadota</taxon>
        <taxon>Alphaproteobacteria</taxon>
        <taxon>Hyphomicrobiales</taxon>
        <taxon>Xanthobacteraceae</taxon>
        <taxon>Azorhizobium</taxon>
    </lineage>
</organism>
<keyword evidence="1" id="KW-0732">Signal</keyword>
<dbReference type="Gene3D" id="3.20.20.140">
    <property type="entry name" value="Metal-dependent hydrolases"/>
    <property type="match status" value="1"/>
</dbReference>
<gene>
    <name evidence="3" type="ORF">GCM10007301_05080</name>
</gene>
<dbReference type="Pfam" id="PF07969">
    <property type="entry name" value="Amidohydro_3"/>
    <property type="match status" value="1"/>
</dbReference>
<evidence type="ECO:0000313" key="4">
    <source>
        <dbReference type="Proteomes" id="UP000606044"/>
    </source>
</evidence>
<feature type="signal peptide" evidence="1">
    <location>
        <begin position="1"/>
        <end position="28"/>
    </location>
</feature>
<dbReference type="SUPFAM" id="SSF51338">
    <property type="entry name" value="Composite domain of metallo-dependent hydrolases"/>
    <property type="match status" value="1"/>
</dbReference>
<dbReference type="RefSeq" id="WP_188575096.1">
    <property type="nucleotide sequence ID" value="NZ_BMCT01000001.1"/>
</dbReference>
<dbReference type="EMBL" id="BMCT01000001">
    <property type="protein sequence ID" value="GGF48796.1"/>
    <property type="molecule type" value="Genomic_DNA"/>
</dbReference>
<evidence type="ECO:0000259" key="2">
    <source>
        <dbReference type="Pfam" id="PF07969"/>
    </source>
</evidence>
<dbReference type="InterPro" id="IPR011059">
    <property type="entry name" value="Metal-dep_hydrolase_composite"/>
</dbReference>
<feature type="domain" description="Amidohydrolase 3" evidence="2">
    <location>
        <begin position="92"/>
        <end position="605"/>
    </location>
</feature>
<dbReference type="GO" id="GO:0016810">
    <property type="term" value="F:hydrolase activity, acting on carbon-nitrogen (but not peptide) bonds"/>
    <property type="evidence" value="ECO:0007669"/>
    <property type="project" value="InterPro"/>
</dbReference>
<feature type="chain" id="PRO_5037667723" description="Amidohydrolase 3 domain-containing protein" evidence="1">
    <location>
        <begin position="29"/>
        <end position="608"/>
    </location>
</feature>
<dbReference type="SUPFAM" id="SSF51556">
    <property type="entry name" value="Metallo-dependent hydrolases"/>
    <property type="match status" value="1"/>
</dbReference>
<proteinExistence type="predicted"/>
<dbReference type="CDD" id="cd01300">
    <property type="entry name" value="YtcJ_like"/>
    <property type="match status" value="1"/>
</dbReference>
<reference evidence="3" key="2">
    <citation type="submission" date="2020-09" db="EMBL/GenBank/DDBJ databases">
        <authorList>
            <person name="Sun Q."/>
            <person name="Sedlacek I."/>
        </authorList>
    </citation>
    <scope>NUCLEOTIDE SEQUENCE</scope>
    <source>
        <strain evidence="3">CCM 7897</strain>
    </source>
</reference>
<accession>A0A917BMP8</accession>
<evidence type="ECO:0000313" key="3">
    <source>
        <dbReference type="EMBL" id="GGF48796.1"/>
    </source>
</evidence>